<feature type="domain" description="N-acetyltransferase" evidence="1">
    <location>
        <begin position="3"/>
        <end position="151"/>
    </location>
</feature>
<evidence type="ECO:0000313" key="3">
    <source>
        <dbReference type="Proteomes" id="UP000481872"/>
    </source>
</evidence>
<dbReference type="InterPro" id="IPR016181">
    <property type="entry name" value="Acyl_CoA_acyltransferase"/>
</dbReference>
<dbReference type="AlphaFoldDB" id="A0A6M0H6A3"/>
<dbReference type="SUPFAM" id="SSF55729">
    <property type="entry name" value="Acyl-CoA N-acyltransferases (Nat)"/>
    <property type="match status" value="1"/>
</dbReference>
<dbReference type="GO" id="GO:0016747">
    <property type="term" value="F:acyltransferase activity, transferring groups other than amino-acyl groups"/>
    <property type="evidence" value="ECO:0007669"/>
    <property type="project" value="InterPro"/>
</dbReference>
<dbReference type="PANTHER" id="PTHR43415:SF3">
    <property type="entry name" value="GNAT-FAMILY ACETYLTRANSFERASE"/>
    <property type="match status" value="1"/>
</dbReference>
<dbReference type="EMBL" id="JAAGPU010000026">
    <property type="protein sequence ID" value="NEU05804.1"/>
    <property type="molecule type" value="Genomic_DNA"/>
</dbReference>
<protein>
    <submittedName>
        <fullName evidence="2">GNAT family N-acetyltransferase</fullName>
    </submittedName>
</protein>
<sequence length="151" mass="17570">MNYKLRRVTNEDVEDFLTWKYGGIYSFFDNDFSQGKIDYVKSFPNDNNVFSVYSDKNELVGNCAIYLSDKVTFSVQLRPSLTSKGLGKEFLTSILNFIKERYNLKTIGLSVLKFNERAIRLYKSLDFKVTNEFIGKTVKGEMEFLAMEKEL</sequence>
<keyword evidence="2" id="KW-0808">Transferase</keyword>
<gene>
    <name evidence="2" type="ORF">G3M99_13290</name>
</gene>
<reference evidence="2 3" key="1">
    <citation type="submission" date="2020-02" db="EMBL/GenBank/DDBJ databases">
        <title>Genome assembly of a novel Clostridium senegalense strain.</title>
        <authorList>
            <person name="Gupta T.B."/>
            <person name="Jauregui R."/>
            <person name="Maclean P."/>
            <person name="Nawarathana A."/>
            <person name="Brightwell G."/>
        </authorList>
    </citation>
    <scope>NUCLEOTIDE SEQUENCE [LARGE SCALE GENOMIC DNA]</scope>
    <source>
        <strain evidence="2 3">AGRFS4</strain>
    </source>
</reference>
<keyword evidence="3" id="KW-1185">Reference proteome</keyword>
<dbReference type="PROSITE" id="PS51186">
    <property type="entry name" value="GNAT"/>
    <property type="match status" value="1"/>
</dbReference>
<name>A0A6M0H6A3_9CLOT</name>
<dbReference type="PANTHER" id="PTHR43415">
    <property type="entry name" value="SPERMIDINE N(1)-ACETYLTRANSFERASE"/>
    <property type="match status" value="1"/>
</dbReference>
<dbReference type="Proteomes" id="UP000481872">
    <property type="component" value="Unassembled WGS sequence"/>
</dbReference>
<dbReference type="Gene3D" id="3.40.630.30">
    <property type="match status" value="1"/>
</dbReference>
<dbReference type="InterPro" id="IPR000182">
    <property type="entry name" value="GNAT_dom"/>
</dbReference>
<dbReference type="Pfam" id="PF13420">
    <property type="entry name" value="Acetyltransf_4"/>
    <property type="match status" value="1"/>
</dbReference>
<proteinExistence type="predicted"/>
<evidence type="ECO:0000313" key="2">
    <source>
        <dbReference type="EMBL" id="NEU05804.1"/>
    </source>
</evidence>
<comment type="caution">
    <text evidence="2">The sequence shown here is derived from an EMBL/GenBank/DDBJ whole genome shotgun (WGS) entry which is preliminary data.</text>
</comment>
<organism evidence="2 3">
    <name type="scientific">Clostridium senegalense</name>
    <dbReference type="NCBI Taxonomy" id="1465809"/>
    <lineage>
        <taxon>Bacteria</taxon>
        <taxon>Bacillati</taxon>
        <taxon>Bacillota</taxon>
        <taxon>Clostridia</taxon>
        <taxon>Eubacteriales</taxon>
        <taxon>Clostridiaceae</taxon>
        <taxon>Clostridium</taxon>
    </lineage>
</organism>
<evidence type="ECO:0000259" key="1">
    <source>
        <dbReference type="PROSITE" id="PS51186"/>
    </source>
</evidence>
<accession>A0A6M0H6A3</accession>
<dbReference type="RefSeq" id="WP_199870460.1">
    <property type="nucleotide sequence ID" value="NZ_JAAGPU010000026.1"/>
</dbReference>